<sequence length="217" mass="24129">MATLRTIGEVAEHLDLPQHVLRFWETRFKEIDPVKRAGGRRFYRPRDIELVEAIRHLLYREGYTIKGVQRILKEQGVEGVIADVRRRQSGESTPAPAPPEPVQNTPPEPASRVESTAGPFTPPPSRFAEQASLDLPEPEPQTFASEAPDVEAAPIFEPSSEIPGVAPDSSEPIPVAPPVFNAPVVVTRRLDQEQAQLLRGALAEIEECKRLLNLTRR</sequence>
<keyword evidence="5" id="KW-1185">Reference proteome</keyword>
<reference evidence="4 5" key="1">
    <citation type="submission" date="2019-09" db="EMBL/GenBank/DDBJ databases">
        <title>Isolation and complete genome sequencing of Methylocystis species.</title>
        <authorList>
            <person name="Rumah B.L."/>
            <person name="Stead C.E."/>
            <person name="Stevens B.C."/>
            <person name="Minton N.P."/>
            <person name="Grosse-Honebrink A."/>
            <person name="Zhang Y."/>
        </authorList>
    </citation>
    <scope>NUCLEOTIDE SEQUENCE [LARGE SCALE GENOMIC DNA]</scope>
    <source>
        <strain evidence="4 5">BRCS2</strain>
    </source>
</reference>
<evidence type="ECO:0000313" key="4">
    <source>
        <dbReference type="EMBL" id="QGM99759.1"/>
    </source>
</evidence>
<organism evidence="4 5">
    <name type="scientific">Methylocystis parvus</name>
    <dbReference type="NCBI Taxonomy" id="134"/>
    <lineage>
        <taxon>Bacteria</taxon>
        <taxon>Pseudomonadati</taxon>
        <taxon>Pseudomonadota</taxon>
        <taxon>Alphaproteobacteria</taxon>
        <taxon>Hyphomicrobiales</taxon>
        <taxon>Methylocystaceae</taxon>
        <taxon>Methylocystis</taxon>
    </lineage>
</organism>
<feature type="compositionally biased region" description="Pro residues" evidence="2">
    <location>
        <begin position="95"/>
        <end position="109"/>
    </location>
</feature>
<dbReference type="Pfam" id="PF13411">
    <property type="entry name" value="MerR_1"/>
    <property type="match status" value="1"/>
</dbReference>
<evidence type="ECO:0000259" key="3">
    <source>
        <dbReference type="PROSITE" id="PS50937"/>
    </source>
</evidence>
<name>A0A6B8MDW1_9HYPH</name>
<keyword evidence="1" id="KW-0238">DNA-binding</keyword>
<dbReference type="InterPro" id="IPR009061">
    <property type="entry name" value="DNA-bd_dom_put_sf"/>
</dbReference>
<accession>A0A6B8MDW1</accession>
<dbReference type="InterPro" id="IPR047057">
    <property type="entry name" value="MerR_fam"/>
</dbReference>
<dbReference type="SMART" id="SM00422">
    <property type="entry name" value="HTH_MERR"/>
    <property type="match status" value="1"/>
</dbReference>
<dbReference type="Proteomes" id="UP000422569">
    <property type="component" value="Chromosome"/>
</dbReference>
<dbReference type="PANTHER" id="PTHR30204:SF15">
    <property type="entry name" value="BLL5018 PROTEIN"/>
    <property type="match status" value="1"/>
</dbReference>
<dbReference type="AlphaFoldDB" id="A0A6B8MDW1"/>
<dbReference type="PROSITE" id="PS50937">
    <property type="entry name" value="HTH_MERR_2"/>
    <property type="match status" value="1"/>
</dbReference>
<feature type="region of interest" description="Disordered" evidence="2">
    <location>
        <begin position="86"/>
        <end position="170"/>
    </location>
</feature>
<feature type="domain" description="HTH merR-type" evidence="3">
    <location>
        <begin position="6"/>
        <end position="74"/>
    </location>
</feature>
<dbReference type="InterPro" id="IPR000551">
    <property type="entry name" value="MerR-type_HTH_dom"/>
</dbReference>
<dbReference type="PANTHER" id="PTHR30204">
    <property type="entry name" value="REDOX-CYCLING DRUG-SENSING TRANSCRIPTIONAL ACTIVATOR SOXR"/>
    <property type="match status" value="1"/>
</dbReference>
<evidence type="ECO:0000256" key="2">
    <source>
        <dbReference type="SAM" id="MobiDB-lite"/>
    </source>
</evidence>
<dbReference type="SUPFAM" id="SSF46955">
    <property type="entry name" value="Putative DNA-binding domain"/>
    <property type="match status" value="1"/>
</dbReference>
<dbReference type="Gene3D" id="1.10.1660.10">
    <property type="match status" value="1"/>
</dbReference>
<dbReference type="EMBL" id="CP044331">
    <property type="protein sequence ID" value="QGM99759.1"/>
    <property type="molecule type" value="Genomic_DNA"/>
</dbReference>
<dbReference type="CDD" id="cd04765">
    <property type="entry name" value="HTH_MlrA-like_sg2"/>
    <property type="match status" value="1"/>
</dbReference>
<evidence type="ECO:0000313" key="5">
    <source>
        <dbReference type="Proteomes" id="UP000422569"/>
    </source>
</evidence>
<evidence type="ECO:0000256" key="1">
    <source>
        <dbReference type="ARBA" id="ARBA00023125"/>
    </source>
</evidence>
<dbReference type="GO" id="GO:0003700">
    <property type="term" value="F:DNA-binding transcription factor activity"/>
    <property type="evidence" value="ECO:0007669"/>
    <property type="project" value="InterPro"/>
</dbReference>
<dbReference type="KEGG" id="mpar:F7D14_16975"/>
<proteinExistence type="predicted"/>
<gene>
    <name evidence="4" type="ORF">F7D14_16975</name>
</gene>
<dbReference type="GO" id="GO:0003677">
    <property type="term" value="F:DNA binding"/>
    <property type="evidence" value="ECO:0007669"/>
    <property type="project" value="UniProtKB-KW"/>
</dbReference>
<protein>
    <submittedName>
        <fullName evidence="4">MerR family transcriptional regulator</fullName>
    </submittedName>
</protein>